<evidence type="ECO:0000256" key="5">
    <source>
        <dbReference type="ARBA" id="ARBA00023136"/>
    </source>
</evidence>
<evidence type="ECO:0000256" key="4">
    <source>
        <dbReference type="ARBA" id="ARBA00022989"/>
    </source>
</evidence>
<keyword evidence="8" id="KW-1185">Reference proteome</keyword>
<gene>
    <name evidence="7" type="ORF">ACFLIM_03115</name>
</gene>
<evidence type="ECO:0000256" key="1">
    <source>
        <dbReference type="ARBA" id="ARBA00004651"/>
    </source>
</evidence>
<dbReference type="PANTHER" id="PTHR30086">
    <property type="entry name" value="ARGININE EXPORTER PROTEIN ARGO"/>
    <property type="match status" value="1"/>
</dbReference>
<reference evidence="7 8" key="1">
    <citation type="submission" date="2024-10" db="EMBL/GenBank/DDBJ databases">
        <authorList>
            <person name="Topkara A.R."/>
            <person name="Saygin H."/>
        </authorList>
    </citation>
    <scope>NUCLEOTIDE SEQUENCE [LARGE SCALE GENOMIC DNA]</scope>
    <source>
        <strain evidence="7 8">M3C6</strain>
    </source>
</reference>
<feature type="transmembrane region" description="Helical" evidence="6">
    <location>
        <begin position="39"/>
        <end position="64"/>
    </location>
</feature>
<organism evidence="7 8">
    <name type="scientific">Nonomuraea marmarensis</name>
    <dbReference type="NCBI Taxonomy" id="3351344"/>
    <lineage>
        <taxon>Bacteria</taxon>
        <taxon>Bacillati</taxon>
        <taxon>Actinomycetota</taxon>
        <taxon>Actinomycetes</taxon>
        <taxon>Streptosporangiales</taxon>
        <taxon>Streptosporangiaceae</taxon>
        <taxon>Nonomuraea</taxon>
    </lineage>
</organism>
<keyword evidence="3 6" id="KW-0812">Transmembrane</keyword>
<keyword evidence="4 6" id="KW-1133">Transmembrane helix</keyword>
<dbReference type="InterPro" id="IPR001123">
    <property type="entry name" value="LeuE-type"/>
</dbReference>
<proteinExistence type="predicted"/>
<feature type="transmembrane region" description="Helical" evidence="6">
    <location>
        <begin position="70"/>
        <end position="87"/>
    </location>
</feature>
<evidence type="ECO:0000313" key="8">
    <source>
        <dbReference type="Proteomes" id="UP001603978"/>
    </source>
</evidence>
<evidence type="ECO:0000256" key="2">
    <source>
        <dbReference type="ARBA" id="ARBA00022475"/>
    </source>
</evidence>
<dbReference type="Pfam" id="PF01810">
    <property type="entry name" value="LysE"/>
    <property type="match status" value="1"/>
</dbReference>
<dbReference type="PANTHER" id="PTHR30086:SF20">
    <property type="entry name" value="ARGININE EXPORTER PROTEIN ARGO-RELATED"/>
    <property type="match status" value="1"/>
</dbReference>
<keyword evidence="5 6" id="KW-0472">Membrane</keyword>
<dbReference type="EMBL" id="JBICRM010000002">
    <property type="protein sequence ID" value="MFG1702160.1"/>
    <property type="molecule type" value="Genomic_DNA"/>
</dbReference>
<accession>A0ABW7A4B1</accession>
<evidence type="ECO:0000256" key="6">
    <source>
        <dbReference type="SAM" id="Phobius"/>
    </source>
</evidence>
<keyword evidence="2" id="KW-1003">Cell membrane</keyword>
<protein>
    <submittedName>
        <fullName evidence="7">LysE family translocator</fullName>
    </submittedName>
</protein>
<comment type="subcellular location">
    <subcellularLocation>
        <location evidence="1">Cell membrane</location>
        <topology evidence="1">Multi-pass membrane protein</topology>
    </subcellularLocation>
</comment>
<evidence type="ECO:0000256" key="3">
    <source>
        <dbReference type="ARBA" id="ARBA00022692"/>
    </source>
</evidence>
<feature type="transmembrane region" description="Helical" evidence="6">
    <location>
        <begin position="6"/>
        <end position="27"/>
    </location>
</feature>
<dbReference type="Proteomes" id="UP001603978">
    <property type="component" value="Unassembled WGS sequence"/>
</dbReference>
<sequence length="120" mass="12530">MWVQLAAFVGLSIVVICTPGPDTALTVRNAFSGGRRGGVWTAAGVATGQAAWTVAASLGIAGLIHASEPAFLAFAWLTLYSLVIDKARALFDRSRVRRAMDAVAGTVLIAFGARLALSQR</sequence>
<name>A0ABW7A4B1_9ACTN</name>
<comment type="caution">
    <text evidence="7">The sequence shown here is derived from an EMBL/GenBank/DDBJ whole genome shotgun (WGS) entry which is preliminary data.</text>
</comment>
<evidence type="ECO:0000313" key="7">
    <source>
        <dbReference type="EMBL" id="MFG1702160.1"/>
    </source>
</evidence>
<dbReference type="RefSeq" id="WP_393161652.1">
    <property type="nucleotide sequence ID" value="NZ_JBICRM010000002.1"/>
</dbReference>